<gene>
    <name evidence="3" type="ORF">TrCOL_g48</name>
</gene>
<evidence type="ECO:0000313" key="4">
    <source>
        <dbReference type="Proteomes" id="UP001165065"/>
    </source>
</evidence>
<evidence type="ECO:0000259" key="2">
    <source>
        <dbReference type="PROSITE" id="PS51087"/>
    </source>
</evidence>
<feature type="region of interest" description="Disordered" evidence="1">
    <location>
        <begin position="226"/>
        <end position="260"/>
    </location>
</feature>
<reference evidence="4" key="1">
    <citation type="journal article" date="2023" name="Commun. Biol.">
        <title>Genome analysis of Parmales, the sister group of diatoms, reveals the evolutionary specialization of diatoms from phago-mixotrophs to photoautotrophs.</title>
        <authorList>
            <person name="Ban H."/>
            <person name="Sato S."/>
            <person name="Yoshikawa S."/>
            <person name="Yamada K."/>
            <person name="Nakamura Y."/>
            <person name="Ichinomiya M."/>
            <person name="Sato N."/>
            <person name="Blanc-Mathieu R."/>
            <person name="Endo H."/>
            <person name="Kuwata A."/>
            <person name="Ogata H."/>
        </authorList>
    </citation>
    <scope>NUCLEOTIDE SEQUENCE [LARGE SCALE GENOMIC DNA]</scope>
</reference>
<protein>
    <recommendedName>
        <fullName evidence="2">ApaG domain-containing protein</fullName>
    </recommendedName>
</protein>
<dbReference type="InterPro" id="IPR007474">
    <property type="entry name" value="ApaG_domain"/>
</dbReference>
<feature type="region of interest" description="Disordered" evidence="1">
    <location>
        <begin position="162"/>
        <end position="183"/>
    </location>
</feature>
<name>A0A9W7L5D1_9STRA</name>
<proteinExistence type="predicted"/>
<keyword evidence="4" id="KW-1185">Reference proteome</keyword>
<evidence type="ECO:0000313" key="3">
    <source>
        <dbReference type="EMBL" id="GMI33589.1"/>
    </source>
</evidence>
<dbReference type="EMBL" id="BRYA01000830">
    <property type="protein sequence ID" value="GMI33589.1"/>
    <property type="molecule type" value="Genomic_DNA"/>
</dbReference>
<dbReference type="AlphaFoldDB" id="A0A9W7L5D1"/>
<dbReference type="PANTHER" id="PTHR14289">
    <property type="entry name" value="F-BOX ONLY PROTEIN 3"/>
    <property type="match status" value="1"/>
</dbReference>
<dbReference type="PANTHER" id="PTHR14289:SF16">
    <property type="entry name" value="POLYMERASE DELTA-INTERACTING PROTEIN 2"/>
    <property type="match status" value="1"/>
</dbReference>
<dbReference type="OrthoDB" id="48536at2759"/>
<feature type="compositionally biased region" description="Acidic residues" evidence="1">
    <location>
        <begin position="162"/>
        <end position="179"/>
    </location>
</feature>
<dbReference type="Gene3D" id="2.60.40.1470">
    <property type="entry name" value="ApaG domain"/>
    <property type="match status" value="1"/>
</dbReference>
<dbReference type="GO" id="GO:0042645">
    <property type="term" value="C:mitochondrial nucleoid"/>
    <property type="evidence" value="ECO:0007669"/>
    <property type="project" value="TreeGrafter"/>
</dbReference>
<dbReference type="Proteomes" id="UP001165065">
    <property type="component" value="Unassembled WGS sequence"/>
</dbReference>
<dbReference type="InterPro" id="IPR036767">
    <property type="entry name" value="ApaG_sf"/>
</dbReference>
<dbReference type="GO" id="GO:0005634">
    <property type="term" value="C:nucleus"/>
    <property type="evidence" value="ECO:0007669"/>
    <property type="project" value="TreeGrafter"/>
</dbReference>
<comment type="caution">
    <text evidence="3">The sequence shown here is derived from an EMBL/GenBank/DDBJ whole genome shotgun (WGS) entry which is preliminary data.</text>
</comment>
<feature type="domain" description="ApaG" evidence="2">
    <location>
        <begin position="177"/>
        <end position="339"/>
    </location>
</feature>
<dbReference type="PROSITE" id="PS51087">
    <property type="entry name" value="APAG"/>
    <property type="match status" value="1"/>
</dbReference>
<accession>A0A9W7L5D1</accession>
<dbReference type="GO" id="GO:0070987">
    <property type="term" value="P:error-free translesion synthesis"/>
    <property type="evidence" value="ECO:0007669"/>
    <property type="project" value="TreeGrafter"/>
</dbReference>
<dbReference type="SUPFAM" id="SSF110069">
    <property type="entry name" value="ApaG-like"/>
    <property type="match status" value="1"/>
</dbReference>
<evidence type="ECO:0000256" key="1">
    <source>
        <dbReference type="SAM" id="MobiDB-lite"/>
    </source>
</evidence>
<sequence>MGHPKNVRWGEGVTFSKDENDVDKIERFKYLSGIDTGSEEGFENVVKSIEEVTRGRTLTRSRDEIRRVIRDTFREAVSSSGNDDNTNDWEGLGLKSLSRLSTLSHELGSCSVRETNGVEVTVMSTCVEVLEHEDEEEEGEDYGDEYEEDDDTDDFIMELREEGEEVEEEEEGIDLEESSEGGSMLEVEEGYEEGINIGIPRRTYVHAYRVRVENVGEHRIQVLGRNWSTSISPPQEEEEEGEGGSVTTSEDEGKHTMLSRVRQPTGGVVGMFPVIEKGGAFEYCSGTSVSEVNAWMEGGIVVAKVGEDNKEGFVGGTRGDERFNGKVKIEDIWEAKVGGIKLRGDVGEWED</sequence>
<organism evidence="3 4">
    <name type="scientific">Triparma columacea</name>
    <dbReference type="NCBI Taxonomy" id="722753"/>
    <lineage>
        <taxon>Eukaryota</taxon>
        <taxon>Sar</taxon>
        <taxon>Stramenopiles</taxon>
        <taxon>Ochrophyta</taxon>
        <taxon>Bolidophyceae</taxon>
        <taxon>Parmales</taxon>
        <taxon>Triparmaceae</taxon>
        <taxon>Triparma</taxon>
    </lineage>
</organism>